<feature type="chain" id="PRO_5038436350" evidence="4">
    <location>
        <begin position="22"/>
        <end position="435"/>
    </location>
</feature>
<keyword evidence="5" id="KW-0762">Sugar transport</keyword>
<reference evidence="5 6" key="1">
    <citation type="submission" date="2020-08" db="EMBL/GenBank/DDBJ databases">
        <title>Genomic Encyclopedia of Type Strains, Phase IV (KMG-IV): sequencing the most valuable type-strain genomes for metagenomic binning, comparative biology and taxonomic classification.</title>
        <authorList>
            <person name="Goeker M."/>
        </authorList>
    </citation>
    <scope>NUCLEOTIDE SEQUENCE [LARGE SCALE GENOMIC DNA]</scope>
    <source>
        <strain evidence="5 6">DSM 17245</strain>
    </source>
</reference>
<protein>
    <submittedName>
        <fullName evidence="5">Multiple sugar transport system substrate-binding protein</fullName>
    </submittedName>
</protein>
<feature type="signal peptide" evidence="4">
    <location>
        <begin position="1"/>
        <end position="21"/>
    </location>
</feature>
<evidence type="ECO:0000256" key="4">
    <source>
        <dbReference type="SAM" id="SignalP"/>
    </source>
</evidence>
<keyword evidence="3 4" id="KW-0732">Signal</keyword>
<evidence type="ECO:0000256" key="2">
    <source>
        <dbReference type="ARBA" id="ARBA00022448"/>
    </source>
</evidence>
<dbReference type="Proteomes" id="UP000522163">
    <property type="component" value="Unassembled WGS sequence"/>
</dbReference>
<evidence type="ECO:0000256" key="3">
    <source>
        <dbReference type="ARBA" id="ARBA00022729"/>
    </source>
</evidence>
<keyword evidence="2" id="KW-0813">Transport</keyword>
<dbReference type="GO" id="GO:1901982">
    <property type="term" value="F:maltose binding"/>
    <property type="evidence" value="ECO:0007669"/>
    <property type="project" value="TreeGrafter"/>
</dbReference>
<dbReference type="PANTHER" id="PTHR30061">
    <property type="entry name" value="MALTOSE-BINDING PERIPLASMIC PROTEIN"/>
    <property type="match status" value="1"/>
</dbReference>
<comment type="similarity">
    <text evidence="1">Belongs to the bacterial solute-binding protein 1 family.</text>
</comment>
<dbReference type="GeneID" id="85015788"/>
<comment type="caution">
    <text evidence="5">The sequence shown here is derived from an EMBL/GenBank/DDBJ whole genome shotgun (WGS) entry which is preliminary data.</text>
</comment>
<dbReference type="EMBL" id="JACHHH010000014">
    <property type="protein sequence ID" value="MBB6042279.1"/>
    <property type="molecule type" value="Genomic_DNA"/>
</dbReference>
<dbReference type="Gene3D" id="3.40.190.10">
    <property type="entry name" value="Periplasmic binding protein-like II"/>
    <property type="match status" value="1"/>
</dbReference>
<proteinExistence type="inferred from homology"/>
<evidence type="ECO:0000256" key="1">
    <source>
        <dbReference type="ARBA" id="ARBA00008520"/>
    </source>
</evidence>
<dbReference type="GO" id="GO:0055052">
    <property type="term" value="C:ATP-binding cassette (ABC) transporter complex, substrate-binding subunit-containing"/>
    <property type="evidence" value="ECO:0007669"/>
    <property type="project" value="TreeGrafter"/>
</dbReference>
<dbReference type="SUPFAM" id="SSF53850">
    <property type="entry name" value="Periplasmic binding protein-like II"/>
    <property type="match status" value="1"/>
</dbReference>
<dbReference type="RefSeq" id="WP_183684765.1">
    <property type="nucleotide sequence ID" value="NZ_JACHHH010000014.1"/>
</dbReference>
<accession>A0A7W9SHL6</accession>
<evidence type="ECO:0000313" key="5">
    <source>
        <dbReference type="EMBL" id="MBB6042279.1"/>
    </source>
</evidence>
<dbReference type="GO" id="GO:0015768">
    <property type="term" value="P:maltose transport"/>
    <property type="evidence" value="ECO:0007669"/>
    <property type="project" value="TreeGrafter"/>
</dbReference>
<dbReference type="CDD" id="cd13585">
    <property type="entry name" value="PBP2_TMBP_like"/>
    <property type="match status" value="1"/>
</dbReference>
<dbReference type="InterPro" id="IPR006059">
    <property type="entry name" value="SBP"/>
</dbReference>
<name>A0A7W9SHL6_9FIRM</name>
<organism evidence="5 6">
    <name type="scientific">Oribacterium sinus</name>
    <dbReference type="NCBI Taxonomy" id="237576"/>
    <lineage>
        <taxon>Bacteria</taxon>
        <taxon>Bacillati</taxon>
        <taxon>Bacillota</taxon>
        <taxon>Clostridia</taxon>
        <taxon>Lachnospirales</taxon>
        <taxon>Lachnospiraceae</taxon>
        <taxon>Oribacterium</taxon>
    </lineage>
</organism>
<dbReference type="Pfam" id="PF01547">
    <property type="entry name" value="SBP_bac_1"/>
    <property type="match status" value="1"/>
</dbReference>
<dbReference type="PANTHER" id="PTHR30061:SF50">
    <property type="entry name" value="MALTOSE_MALTODEXTRIN-BINDING PERIPLASMIC PROTEIN"/>
    <property type="match status" value="1"/>
</dbReference>
<dbReference type="GO" id="GO:0042956">
    <property type="term" value="P:maltodextrin transmembrane transport"/>
    <property type="evidence" value="ECO:0007669"/>
    <property type="project" value="TreeGrafter"/>
</dbReference>
<dbReference type="AlphaFoldDB" id="A0A7W9SHL6"/>
<evidence type="ECO:0000313" key="6">
    <source>
        <dbReference type="Proteomes" id="UP000522163"/>
    </source>
</evidence>
<sequence>MKKRSLAVSVVMGLMALGLVACGGSKSSSSESTASGSGEQGASSDELSVAIWDTNQEPGLKEILDDFTKETGIKTKISVVKWNEYWTMLEAGAQGGSLPDVFWMHSNESERYMSNDMLLDLTDKIKASDKIKVENYPGDIWGLYTYNDHYYAVPKDVDTIAIWYNKKLFDEAGVPYPTSDWTWDDLTETARKLTKSDGSQYGLAVKMDNNQAGYYNLIYDKGGYVISDDKKKSGWDDPKTIEGMNILDTWIKEGLMPSAETMSENGEEVLFQSGKVAMVPQGSWMIASYKANEYTAQNADIVELPKDAKTGKRVSLYNGLGWAAAKNGKHTEEAWKLIEYLGSEPAQKKQAELGVTMSAYKGTSDAWVKSANFNLQAYLNMMDDMVIRPYSRSTVSWENADNEIITKVYTGELTMEEACKQMAEQMNEKLAEEQK</sequence>
<dbReference type="PROSITE" id="PS51257">
    <property type="entry name" value="PROKAR_LIPOPROTEIN"/>
    <property type="match status" value="1"/>
</dbReference>
<gene>
    <name evidence="5" type="ORF">HNQ46_002275</name>
</gene>